<reference evidence="4" key="2">
    <citation type="submission" date="2019-10" db="EMBL/GenBank/DDBJ databases">
        <title>A de novo genome assembly of a pear dwarfing rootstock.</title>
        <authorList>
            <person name="Wang F."/>
            <person name="Wang J."/>
            <person name="Li S."/>
            <person name="Zhang Y."/>
            <person name="Fang M."/>
            <person name="Ma L."/>
            <person name="Zhao Y."/>
            <person name="Jiang S."/>
        </authorList>
    </citation>
    <scope>NUCLEOTIDE SEQUENCE [LARGE SCALE GENOMIC DNA]</scope>
</reference>
<accession>A0A5N5FAF4</accession>
<protein>
    <recommendedName>
        <fullName evidence="2">Retrotransposon gag domain-containing protein</fullName>
    </recommendedName>
</protein>
<evidence type="ECO:0000256" key="1">
    <source>
        <dbReference type="SAM" id="MobiDB-lite"/>
    </source>
</evidence>
<name>A0A5N5FAF4_9ROSA</name>
<feature type="domain" description="Retrotransposon gag" evidence="2">
    <location>
        <begin position="529"/>
        <end position="621"/>
    </location>
</feature>
<reference evidence="3 4" key="3">
    <citation type="submission" date="2019-11" db="EMBL/GenBank/DDBJ databases">
        <title>A de novo genome assembly of a pear dwarfing rootstock.</title>
        <authorList>
            <person name="Wang F."/>
            <person name="Wang J."/>
            <person name="Li S."/>
            <person name="Zhang Y."/>
            <person name="Fang M."/>
            <person name="Ma L."/>
            <person name="Zhao Y."/>
            <person name="Jiang S."/>
        </authorList>
    </citation>
    <scope>NUCLEOTIDE SEQUENCE [LARGE SCALE GENOMIC DNA]</scope>
    <source>
        <strain evidence="3">S2</strain>
        <tissue evidence="3">Leaf</tissue>
    </source>
</reference>
<feature type="region of interest" description="Disordered" evidence="1">
    <location>
        <begin position="730"/>
        <end position="762"/>
    </location>
</feature>
<proteinExistence type="predicted"/>
<dbReference type="AlphaFoldDB" id="A0A5N5FAF4"/>
<comment type="caution">
    <text evidence="3">The sequence shown here is derived from an EMBL/GenBank/DDBJ whole genome shotgun (WGS) entry which is preliminary data.</text>
</comment>
<dbReference type="PANTHER" id="PTHR33223">
    <property type="entry name" value="CCHC-TYPE DOMAIN-CONTAINING PROTEIN"/>
    <property type="match status" value="1"/>
</dbReference>
<keyword evidence="4" id="KW-1185">Reference proteome</keyword>
<reference evidence="3 4" key="1">
    <citation type="submission" date="2019-09" db="EMBL/GenBank/DDBJ databases">
        <authorList>
            <person name="Ou C."/>
        </authorList>
    </citation>
    <scope>NUCLEOTIDE SEQUENCE [LARGE SCALE GENOMIC DNA]</scope>
    <source>
        <strain evidence="3">S2</strain>
        <tissue evidence="3">Leaf</tissue>
    </source>
</reference>
<evidence type="ECO:0000313" key="3">
    <source>
        <dbReference type="EMBL" id="KAB2595504.1"/>
    </source>
</evidence>
<sequence>MHTRRSKNIDLASYDPEVERTFRKLRGTIKQKRASVSLPPSSPPHLSSEEEEEPQEGMANNQDANKHLMEFHVVCSGMRPTNVDEVQVNLRAFPFTLKAKAKEWLYNLPQGSMNTWNQVKQAFLEQYFPATKAASIRKDVCAIRQQHGDPFGDYYERFTHLIASCPNHQISEHLLIQYFNEGLCGTDPFMDKTPTNAKALLKNIAGNTQQFGGRDELPFKKVNVVSANFSIELQLANLTNLVQQVMVAPKQVCGVCSMMGHAMDNCPSLMDQGGLEQANALGGFQGQQRQKYDPYSNNYNAGWHDHPHLNFFQARPQTPFQPQQQQAPSKSLEDLISSLANSTQSHQQKTDKAIENLERQMSYHYILASFLIPDFNIKFLKKKNPTDKPRLCFLFRDQVPQSCMIRINDYFRHEATRPLKPKHVKLNICVIEYSESEFEEEESMAADNRTIKELSASGLDNAVPLCNQYPMAAQGKTDEFELKSSLLHHIPKYHGLSMEDPNKHLKEFAVVCSSMTPINVDENILKMKAFPFSLLEKAKDWLYELAPGTVTSWESMKRAFLEKFFPTSRVILLRKKISGIQQNQGESFPAYYERFKTLVASCPQHQMKEELLIQYFYEGLLPIERQMLDASTEGALVDKTPVAAKVLIANRALNAQQYEGVGQRDTPRQQVNEVSSQSDIQSQLANLTSIVSQMAEGMRIQGPSVCGVYSIQGHPSDKCPQLIENGGWESANAIGFPSQNQPRNDPYSNTYNPGWRDHPNFK</sequence>
<dbReference type="Pfam" id="PF03732">
    <property type="entry name" value="Retrotrans_gag"/>
    <property type="match status" value="2"/>
</dbReference>
<evidence type="ECO:0000259" key="2">
    <source>
        <dbReference type="Pfam" id="PF03732"/>
    </source>
</evidence>
<dbReference type="Proteomes" id="UP000327157">
    <property type="component" value="Chromosome 7"/>
</dbReference>
<feature type="domain" description="Retrotransposon gag" evidence="2">
    <location>
        <begin position="92"/>
        <end position="183"/>
    </location>
</feature>
<dbReference type="PANTHER" id="PTHR33223:SF3">
    <property type="match status" value="1"/>
</dbReference>
<evidence type="ECO:0000313" key="4">
    <source>
        <dbReference type="Proteomes" id="UP000327157"/>
    </source>
</evidence>
<dbReference type="OrthoDB" id="849214at2759"/>
<dbReference type="InterPro" id="IPR005162">
    <property type="entry name" value="Retrotrans_gag_dom"/>
</dbReference>
<organism evidence="3 4">
    <name type="scientific">Pyrus ussuriensis x Pyrus communis</name>
    <dbReference type="NCBI Taxonomy" id="2448454"/>
    <lineage>
        <taxon>Eukaryota</taxon>
        <taxon>Viridiplantae</taxon>
        <taxon>Streptophyta</taxon>
        <taxon>Embryophyta</taxon>
        <taxon>Tracheophyta</taxon>
        <taxon>Spermatophyta</taxon>
        <taxon>Magnoliopsida</taxon>
        <taxon>eudicotyledons</taxon>
        <taxon>Gunneridae</taxon>
        <taxon>Pentapetalae</taxon>
        <taxon>rosids</taxon>
        <taxon>fabids</taxon>
        <taxon>Rosales</taxon>
        <taxon>Rosaceae</taxon>
        <taxon>Amygdaloideae</taxon>
        <taxon>Maleae</taxon>
        <taxon>Pyrus</taxon>
    </lineage>
</organism>
<gene>
    <name evidence="3" type="ORF">D8674_030954</name>
</gene>
<dbReference type="EMBL" id="SMOL01000781">
    <property type="protein sequence ID" value="KAB2595504.1"/>
    <property type="molecule type" value="Genomic_DNA"/>
</dbReference>
<feature type="compositionally biased region" description="Polar residues" evidence="1">
    <location>
        <begin position="737"/>
        <end position="752"/>
    </location>
</feature>
<feature type="region of interest" description="Disordered" evidence="1">
    <location>
        <begin position="29"/>
        <end position="58"/>
    </location>
</feature>